<dbReference type="Pfam" id="PF08238">
    <property type="entry name" value="Sel1"/>
    <property type="match status" value="28"/>
</dbReference>
<evidence type="ECO:0008006" key="5">
    <source>
        <dbReference type="Google" id="ProtNLM"/>
    </source>
</evidence>
<feature type="region of interest" description="Disordered" evidence="2">
    <location>
        <begin position="1"/>
        <end position="22"/>
    </location>
</feature>
<sequence>MWSSGGLFSQVEPTSSSITTATDFSSTISRRSLFCQDWPDEATAKMLSAPLQPPPYAIDEEQADDDEIMLSTRDLLDQLADTPADSHKIFQNAVTWARRARSHSTDEEGDDMEIRATIVYQAAAEWGTSTKDPCALVWQARCLVEGWGTLADPSTGFSTLKKLANIGCWEAYYPLSVYYKAGLAPEEDDEADVDAAAFRWLETAAQLQDPSPHAMVIAGLAQYRLGEMHFKGEGALAEDAELALQWFQLSAKNGNKYGQYITGIYYEQGVDVERNLDLARQYLESSASQDFADAQAALGVLLIDHFGAHDEGQAWLERAAKKNNGRALLKLGVLKEEAHEDDQALYFYKAAAVHADDPVAQYLVGLNYRLGQLGLPQDYNEAGRYLIRSARAGFAPAQRIIGLMFAQGLVGTRKDEKTALLWFRRAASQGDVRALCLVGSCYEHGCGGVETDFQVALEHYRRATRIPGPFQTAAQLVLAQLLLRMGRHRDAFDGFSRAAAVTSSSSSLTSSSQVAARKASLMVARYHLHGWANVPKNPQAAFTILTQLARNHVPEDGGGAHYWLGACYEEGVPGVCERNIAQAFSHYLAAAEAGDTDAEFQVALMLSNGQGVKEDRAAAFPWYQKAARSGHKTALYSLGLYYAKGLANTPVDLSRARVCFERAARKGVTSAMTSLAMLCRMSATQGAAASSDGLGMRSLRQQMQDQQDQRDQMVYWYQKAADMNDPVAQRELGMLYDAGLGVPQSYPKAFELLRKATDHNDGRATLLLGSYYQNGLAVEQNIDMALELYHKAARLGAAVAPFAAAQVYHSLNRFEQAFEQYKIASNDASLAQTRIGRTSRFMVARYILSYVPLPAQDEQSDNDSPNTFHISNLGGLTKQDGFQMLYVLANDDHFEPSFYWLGDCYRMGNGVNADSQAALHWYLRAAKETKEVDAILKVADMYESGEGCDTSETDLAFDFYQAAAEQGHPEGQHKMGMAYWRGLFHRPINLGEAVMWFTKAASEKYAASSWALGQMALENGDQDVAIAWWHKSIALGHVPSMRALASLLLHTTNDNDQDLLDEKEDGTKFNRAMELLAEAVRSGDAEALVLLGQIHQASAVTTTPNEHNSATSAASASIMSDKSYVSEEEEVEEAEMLLQKRQEEQELATRCFQQAAAMGHVEAMFLAAQSWHAQQQFAAALEFYERAASCGHALSRVMRARYRIAGLGGLTADPEEGYKELVACAQDDMCVDAYNSLGQCHELGLGTTQDDRLALEWYIKSAEKTQDAEAMFRIGQMHAQGRAPAQRNQEKEQEHHALEAMQWFRFACESRNHPRAHYCLGLYYLRGITSEDDEELLLAPDTALALEHFQQAAAQNDRDAMIELGMHLLQEEQETEAMSWLERAAQLNSVDAQRELGKIYHGNTQQDFEKAYDLFCRAAQQGDRTSTLFIGIYHEHGIHVPPSAELAQEWYQVAIQLSPGQSWWLAELALARLLHQQHGFNDEALVLFKRAAPMSTSARIMVARYELKQEEDTTKHAEAAALLLRYADAGETSVFLPVAECYASGRGLPKNLKKAFEWYGRILAQDETNTEDEDLPEALTRVAEFYRLGHVVPVDMEKSIDLYRLAAEKGSEEAQAFLEQSTPLNPL</sequence>
<dbReference type="Proteomes" id="UP000242180">
    <property type="component" value="Unassembled WGS sequence"/>
</dbReference>
<comment type="caution">
    <text evidence="3">The sequence shown here is derived from an EMBL/GenBank/DDBJ whole genome shotgun (WGS) entry which is preliminary data.</text>
</comment>
<feature type="region of interest" description="Disordered" evidence="2">
    <location>
        <begin position="1101"/>
        <end position="1125"/>
    </location>
</feature>
<dbReference type="PANTHER" id="PTHR11102:SF160">
    <property type="entry name" value="ERAD-ASSOCIATED E3 UBIQUITIN-PROTEIN LIGASE COMPONENT HRD3"/>
    <property type="match status" value="1"/>
</dbReference>
<dbReference type="SUPFAM" id="SSF81901">
    <property type="entry name" value="HCP-like"/>
    <property type="match status" value="9"/>
</dbReference>
<dbReference type="InterPro" id="IPR019734">
    <property type="entry name" value="TPR_rpt"/>
</dbReference>
<reference evidence="3 4" key="1">
    <citation type="submission" date="2016-07" db="EMBL/GenBank/DDBJ databases">
        <title>Pervasive Adenine N6-methylation of Active Genes in Fungi.</title>
        <authorList>
            <consortium name="DOE Joint Genome Institute"/>
            <person name="Mondo S.J."/>
            <person name="Dannebaum R.O."/>
            <person name="Kuo R.C."/>
            <person name="Labutti K."/>
            <person name="Haridas S."/>
            <person name="Kuo A."/>
            <person name="Salamov A."/>
            <person name="Ahrendt S.R."/>
            <person name="Lipzen A."/>
            <person name="Sullivan W."/>
            <person name="Andreopoulos W.B."/>
            <person name="Clum A."/>
            <person name="Lindquist E."/>
            <person name="Daum C."/>
            <person name="Ramamoorthy G.K."/>
            <person name="Gryganskyi A."/>
            <person name="Culley D."/>
            <person name="Magnuson J.K."/>
            <person name="James T.Y."/>
            <person name="O'Malley M.A."/>
            <person name="Stajich J.E."/>
            <person name="Spatafora J.W."/>
            <person name="Visel A."/>
            <person name="Grigoriev I.V."/>
        </authorList>
    </citation>
    <scope>NUCLEOTIDE SEQUENCE [LARGE SCALE GENOMIC DNA]</scope>
    <source>
        <strain evidence="3 4">NRRL 2496</strain>
    </source>
</reference>
<comment type="similarity">
    <text evidence="1">Belongs to the sel-1 family.</text>
</comment>
<dbReference type="Gene3D" id="1.25.40.10">
    <property type="entry name" value="Tetratricopeptide repeat domain"/>
    <property type="match status" value="8"/>
</dbReference>
<proteinExistence type="inferred from homology"/>
<name>A0A1X2HLG3_SYNRA</name>
<dbReference type="EMBL" id="MCGN01000002">
    <property type="protein sequence ID" value="ORZ00255.1"/>
    <property type="molecule type" value="Genomic_DNA"/>
</dbReference>
<dbReference type="OrthoDB" id="2242379at2759"/>
<dbReference type="InterPro" id="IPR050767">
    <property type="entry name" value="Sel1_AlgK"/>
</dbReference>
<dbReference type="InterPro" id="IPR011990">
    <property type="entry name" value="TPR-like_helical_dom_sf"/>
</dbReference>
<dbReference type="OMA" id="ICANELN"/>
<dbReference type="InParanoid" id="A0A1X2HLG3"/>
<dbReference type="InterPro" id="IPR006597">
    <property type="entry name" value="Sel1-like"/>
</dbReference>
<gene>
    <name evidence="3" type="ORF">BCR43DRAFT_433562</name>
</gene>
<evidence type="ECO:0000256" key="1">
    <source>
        <dbReference type="ARBA" id="ARBA00038101"/>
    </source>
</evidence>
<evidence type="ECO:0000256" key="2">
    <source>
        <dbReference type="SAM" id="MobiDB-lite"/>
    </source>
</evidence>
<evidence type="ECO:0000313" key="3">
    <source>
        <dbReference type="EMBL" id="ORZ00255.1"/>
    </source>
</evidence>
<evidence type="ECO:0000313" key="4">
    <source>
        <dbReference type="Proteomes" id="UP000242180"/>
    </source>
</evidence>
<dbReference type="PANTHER" id="PTHR11102">
    <property type="entry name" value="SEL-1-LIKE PROTEIN"/>
    <property type="match status" value="1"/>
</dbReference>
<accession>A0A1X2HLG3</accession>
<dbReference type="STRING" id="13706.A0A1X2HLG3"/>
<protein>
    <recommendedName>
        <fullName evidence="5">Sel1 repeat protein</fullName>
    </recommendedName>
</protein>
<dbReference type="SMART" id="SM00671">
    <property type="entry name" value="SEL1"/>
    <property type="match status" value="27"/>
</dbReference>
<organism evidence="3 4">
    <name type="scientific">Syncephalastrum racemosum</name>
    <name type="common">Filamentous fungus</name>
    <dbReference type="NCBI Taxonomy" id="13706"/>
    <lineage>
        <taxon>Eukaryota</taxon>
        <taxon>Fungi</taxon>
        <taxon>Fungi incertae sedis</taxon>
        <taxon>Mucoromycota</taxon>
        <taxon>Mucoromycotina</taxon>
        <taxon>Mucoromycetes</taxon>
        <taxon>Mucorales</taxon>
        <taxon>Syncephalastraceae</taxon>
        <taxon>Syncephalastrum</taxon>
    </lineage>
</organism>
<dbReference type="SMART" id="SM00028">
    <property type="entry name" value="TPR"/>
    <property type="match status" value="4"/>
</dbReference>
<keyword evidence="4" id="KW-1185">Reference proteome</keyword>